<dbReference type="Gene3D" id="1.10.533.10">
    <property type="entry name" value="Death Domain, Fas"/>
    <property type="match status" value="1"/>
</dbReference>
<dbReference type="PROSITE" id="PS50207">
    <property type="entry name" value="CASPASE_P10"/>
    <property type="match status" value="1"/>
</dbReference>
<dbReference type="CDD" id="cd00032">
    <property type="entry name" value="CASc"/>
    <property type="match status" value="1"/>
</dbReference>
<dbReference type="InterPro" id="IPR002398">
    <property type="entry name" value="Pept_C14"/>
</dbReference>
<dbReference type="InterPro" id="IPR029030">
    <property type="entry name" value="Caspase-like_dom_sf"/>
</dbReference>
<dbReference type="InterPro" id="IPR001309">
    <property type="entry name" value="Pept_C14_p20"/>
</dbReference>
<feature type="domain" description="Caspase family p10" evidence="10">
    <location>
        <begin position="405"/>
        <end position="500"/>
    </location>
</feature>
<evidence type="ECO:0000259" key="10">
    <source>
        <dbReference type="PROSITE" id="PS50207"/>
    </source>
</evidence>
<dbReference type="OrthoDB" id="6286214at2759"/>
<protein>
    <submittedName>
        <fullName evidence="13">Uncharacterized protein</fullName>
    </submittedName>
</protein>
<evidence type="ECO:0000259" key="11">
    <source>
        <dbReference type="PROSITE" id="PS50208"/>
    </source>
</evidence>
<dbReference type="EMBL" id="CAIIXF020000001">
    <property type="protein sequence ID" value="CAH1774651.1"/>
    <property type="molecule type" value="Genomic_DNA"/>
</dbReference>
<name>A0A8S4N085_OWEFU</name>
<dbReference type="InterPro" id="IPR002138">
    <property type="entry name" value="Pept_C14_p10"/>
</dbReference>
<keyword evidence="14" id="KW-1185">Reference proteome</keyword>
<comment type="similarity">
    <text evidence="1 8">Belongs to the peptidase C14A family.</text>
</comment>
<feature type="active site" evidence="7">
    <location>
        <position position="359"/>
    </location>
</feature>
<dbReference type="Pfam" id="PF00656">
    <property type="entry name" value="Peptidase_C14"/>
    <property type="match status" value="1"/>
</dbReference>
<dbReference type="InterPro" id="IPR016129">
    <property type="entry name" value="Caspase_his_AS"/>
</dbReference>
<evidence type="ECO:0000256" key="8">
    <source>
        <dbReference type="RuleBase" id="RU003971"/>
    </source>
</evidence>
<dbReference type="PRINTS" id="PR00376">
    <property type="entry name" value="IL1BCENZYME"/>
</dbReference>
<dbReference type="CDD" id="cd01671">
    <property type="entry name" value="CARD"/>
    <property type="match status" value="1"/>
</dbReference>
<dbReference type="GO" id="GO:0006508">
    <property type="term" value="P:proteolysis"/>
    <property type="evidence" value="ECO:0007669"/>
    <property type="project" value="UniProtKB-KW"/>
</dbReference>
<dbReference type="PIRSF" id="PIRSF038001">
    <property type="entry name" value="Caspase_ICE"/>
    <property type="match status" value="1"/>
</dbReference>
<dbReference type="PANTHER" id="PTHR47901">
    <property type="entry name" value="CASPASE RECRUITMENT DOMAIN-CONTAINING PROTEIN 18"/>
    <property type="match status" value="1"/>
</dbReference>
<evidence type="ECO:0000256" key="2">
    <source>
        <dbReference type="ARBA" id="ARBA00022670"/>
    </source>
</evidence>
<evidence type="ECO:0000313" key="14">
    <source>
        <dbReference type="Proteomes" id="UP000749559"/>
    </source>
</evidence>
<comment type="caution">
    <text evidence="13">The sequence shown here is derived from an EMBL/GenBank/DDBJ whole genome shotgun (WGS) entry which is preliminary data.</text>
</comment>
<keyword evidence="2" id="KW-0645">Protease</keyword>
<dbReference type="AlphaFoldDB" id="A0A8S4N085"/>
<reference evidence="13" key="1">
    <citation type="submission" date="2022-03" db="EMBL/GenBank/DDBJ databases">
        <authorList>
            <person name="Martin C."/>
        </authorList>
    </citation>
    <scope>NUCLEOTIDE SEQUENCE</scope>
</reference>
<dbReference type="GO" id="GO:0004197">
    <property type="term" value="F:cysteine-type endopeptidase activity"/>
    <property type="evidence" value="ECO:0007669"/>
    <property type="project" value="InterPro"/>
</dbReference>
<evidence type="ECO:0000256" key="3">
    <source>
        <dbReference type="ARBA" id="ARBA00022703"/>
    </source>
</evidence>
<keyword evidence="4" id="KW-0378">Hydrolase</keyword>
<dbReference type="GO" id="GO:0042981">
    <property type="term" value="P:regulation of apoptotic process"/>
    <property type="evidence" value="ECO:0007669"/>
    <property type="project" value="InterPro"/>
</dbReference>
<dbReference type="SMART" id="SM00115">
    <property type="entry name" value="CASc"/>
    <property type="match status" value="1"/>
</dbReference>
<evidence type="ECO:0000256" key="9">
    <source>
        <dbReference type="SAM" id="MobiDB-lite"/>
    </source>
</evidence>
<dbReference type="PROSITE" id="PS50209">
    <property type="entry name" value="CARD"/>
    <property type="match status" value="1"/>
</dbReference>
<keyword evidence="3" id="KW-0053">Apoptosis</keyword>
<evidence type="ECO:0000256" key="4">
    <source>
        <dbReference type="ARBA" id="ARBA00022801"/>
    </source>
</evidence>
<dbReference type="Gene3D" id="3.40.50.1460">
    <property type="match status" value="1"/>
</dbReference>
<gene>
    <name evidence="13" type="ORF">OFUS_LOCUS2071</name>
</gene>
<dbReference type="GO" id="GO:0006915">
    <property type="term" value="P:apoptotic process"/>
    <property type="evidence" value="ECO:0007669"/>
    <property type="project" value="UniProtKB-KW"/>
</dbReference>
<keyword evidence="5" id="KW-0788">Thiol protease</keyword>
<proteinExistence type="inferred from homology"/>
<evidence type="ECO:0000256" key="6">
    <source>
        <dbReference type="ARBA" id="ARBA00023145"/>
    </source>
</evidence>
<sequence length="505" mass="56965">MDSKHKKVLNKYRVRLLQHLKISSSFISYLQAVEIMSRAMKEDIEIEQKRSKKAALFLDLLERRGERAFDEFYNALIHTDQAELADLLKPGVAIERRAIQQQRVEEKSAQLAAMSYQLQLNPAVVDQYQSSQSSQYQSSQNPKGQSQPNDIVVISNMNSMRGQPLGTSSDDGNCISITSLVESNQSSCPIENDERPLDEWPADDWAPVTEIDKMRTSPDDWKTRISGGNKYYTMMKRGRAIIINNAKFNGKMGNRPDSKEDVKNLTHLFSHLGYTVSPTKKWQNLTAENMRSQLRKESRHNDHQDVSSFVCVILSHGNNGLIYDVDGAIITIEEIKTMFNSKNSPHLAGKPKIFIIQTCKLTANGMDNESSIESNLSSMPSMSFDINDGDRKGLQGPNDVKEECDSVQVPDDSDMIVVSSTTEGTDSFSSGRKGSWFIQAVVYVFVKHAHNTEIRELFTKVNQLMLKEGTKQARKQHASDTPKLTSQIDHTLQKDLYLYPGLNSD</sequence>
<feature type="active site" evidence="7">
    <location>
        <position position="316"/>
    </location>
</feature>
<dbReference type="SUPFAM" id="SSF52129">
    <property type="entry name" value="Caspase-like"/>
    <property type="match status" value="1"/>
</dbReference>
<feature type="region of interest" description="Disordered" evidence="9">
    <location>
        <begin position="129"/>
        <end position="149"/>
    </location>
</feature>
<dbReference type="InterPro" id="IPR015917">
    <property type="entry name" value="Pept_C14A"/>
</dbReference>
<dbReference type="SUPFAM" id="SSF47986">
    <property type="entry name" value="DEATH domain"/>
    <property type="match status" value="1"/>
</dbReference>
<evidence type="ECO:0000256" key="5">
    <source>
        <dbReference type="ARBA" id="ARBA00022807"/>
    </source>
</evidence>
<evidence type="ECO:0000256" key="1">
    <source>
        <dbReference type="ARBA" id="ARBA00010134"/>
    </source>
</evidence>
<dbReference type="InterPro" id="IPR011029">
    <property type="entry name" value="DEATH-like_dom_sf"/>
</dbReference>
<dbReference type="InterPro" id="IPR001315">
    <property type="entry name" value="CARD"/>
</dbReference>
<evidence type="ECO:0000259" key="12">
    <source>
        <dbReference type="PROSITE" id="PS50209"/>
    </source>
</evidence>
<feature type="domain" description="Caspase family p20" evidence="11">
    <location>
        <begin position="236"/>
        <end position="360"/>
    </location>
</feature>
<dbReference type="Pfam" id="PF00619">
    <property type="entry name" value="CARD"/>
    <property type="match status" value="1"/>
</dbReference>
<dbReference type="Proteomes" id="UP000749559">
    <property type="component" value="Unassembled WGS sequence"/>
</dbReference>
<keyword evidence="6" id="KW-0865">Zymogen</keyword>
<dbReference type="PROSITE" id="PS01121">
    <property type="entry name" value="CASPASE_HIS"/>
    <property type="match status" value="1"/>
</dbReference>
<feature type="domain" description="CARD" evidence="12">
    <location>
        <begin position="1"/>
        <end position="91"/>
    </location>
</feature>
<evidence type="ECO:0000313" key="13">
    <source>
        <dbReference type="EMBL" id="CAH1774651.1"/>
    </source>
</evidence>
<accession>A0A8S4N085</accession>
<dbReference type="PROSITE" id="PS50208">
    <property type="entry name" value="CASPASE_P20"/>
    <property type="match status" value="1"/>
</dbReference>
<dbReference type="SMART" id="SM00114">
    <property type="entry name" value="CARD"/>
    <property type="match status" value="1"/>
</dbReference>
<feature type="compositionally biased region" description="Low complexity" evidence="9">
    <location>
        <begin position="129"/>
        <end position="140"/>
    </location>
</feature>
<evidence type="ECO:0000256" key="7">
    <source>
        <dbReference type="PIRSR" id="PIRSR038001-1"/>
    </source>
</evidence>
<dbReference type="PANTHER" id="PTHR47901:SF8">
    <property type="entry name" value="CASPASE-3"/>
    <property type="match status" value="1"/>
</dbReference>
<dbReference type="InterPro" id="IPR011600">
    <property type="entry name" value="Pept_C14_caspase"/>
</dbReference>
<organism evidence="13 14">
    <name type="scientific">Owenia fusiformis</name>
    <name type="common">Polychaete worm</name>
    <dbReference type="NCBI Taxonomy" id="6347"/>
    <lineage>
        <taxon>Eukaryota</taxon>
        <taxon>Metazoa</taxon>
        <taxon>Spiralia</taxon>
        <taxon>Lophotrochozoa</taxon>
        <taxon>Annelida</taxon>
        <taxon>Polychaeta</taxon>
        <taxon>Sedentaria</taxon>
        <taxon>Canalipalpata</taxon>
        <taxon>Sabellida</taxon>
        <taxon>Oweniida</taxon>
        <taxon>Oweniidae</taxon>
        <taxon>Owenia</taxon>
    </lineage>
</organism>